<keyword evidence="3" id="KW-0489">Methyltransferase</keyword>
<dbReference type="GO" id="GO:0046406">
    <property type="term" value="F:magnesium protoporphyrin IX methyltransferase activity"/>
    <property type="evidence" value="ECO:0007669"/>
    <property type="project" value="InterPro"/>
</dbReference>
<dbReference type="Pfam" id="PF07109">
    <property type="entry name" value="Mg-por_mtran_C"/>
    <property type="match status" value="1"/>
</dbReference>
<feature type="domain" description="Magnesium-protoporphyrin IX methyltransferase C-terminal" evidence="1">
    <location>
        <begin position="175"/>
        <end position="271"/>
    </location>
</feature>
<dbReference type="EMBL" id="NBIV01000083">
    <property type="protein sequence ID" value="PXF44687.1"/>
    <property type="molecule type" value="Genomic_DNA"/>
</dbReference>
<dbReference type="InterPro" id="IPR010940">
    <property type="entry name" value="Mg_prot_MeTrfase_C"/>
</dbReference>
<reference evidence="3 4" key="1">
    <citation type="journal article" date="2018" name="Mol. Biol. Evol.">
        <title>Analysis of the draft genome of the red seaweed Gracilariopsis chorda provides insights into genome size evolution in Rhodophyta.</title>
        <authorList>
            <person name="Lee J."/>
            <person name="Yang E.C."/>
            <person name="Graf L."/>
            <person name="Yang J.H."/>
            <person name="Qiu H."/>
            <person name="Zel Zion U."/>
            <person name="Chan C.X."/>
            <person name="Stephens T.G."/>
            <person name="Weber A.P.M."/>
            <person name="Boo G.H."/>
            <person name="Boo S.M."/>
            <person name="Kim K.M."/>
            <person name="Shin Y."/>
            <person name="Jung M."/>
            <person name="Lee S.J."/>
            <person name="Yim H.S."/>
            <person name="Lee J.H."/>
            <person name="Bhattacharya D."/>
            <person name="Yoon H.S."/>
        </authorList>
    </citation>
    <scope>NUCLEOTIDE SEQUENCE [LARGE SCALE GENOMIC DNA]</scope>
    <source>
        <strain evidence="3 4">SKKU-2015</strain>
        <tissue evidence="3">Whole body</tissue>
    </source>
</reference>
<keyword evidence="4" id="KW-1185">Reference proteome</keyword>
<organism evidence="3 4">
    <name type="scientific">Gracilariopsis chorda</name>
    <dbReference type="NCBI Taxonomy" id="448386"/>
    <lineage>
        <taxon>Eukaryota</taxon>
        <taxon>Rhodophyta</taxon>
        <taxon>Florideophyceae</taxon>
        <taxon>Rhodymeniophycidae</taxon>
        <taxon>Gracilariales</taxon>
        <taxon>Gracilariaceae</taxon>
        <taxon>Gracilariopsis</taxon>
    </lineage>
</organism>
<evidence type="ECO:0000313" key="4">
    <source>
        <dbReference type="Proteomes" id="UP000247409"/>
    </source>
</evidence>
<feature type="domain" description="Methyltransferase" evidence="2">
    <location>
        <begin position="88"/>
        <end position="172"/>
    </location>
</feature>
<dbReference type="GO" id="GO:0015995">
    <property type="term" value="P:chlorophyll biosynthetic process"/>
    <property type="evidence" value="ECO:0007669"/>
    <property type="project" value="InterPro"/>
</dbReference>
<evidence type="ECO:0000313" key="3">
    <source>
        <dbReference type="EMBL" id="PXF44687.1"/>
    </source>
</evidence>
<gene>
    <name evidence="3" type="ORF">BWQ96_05544</name>
</gene>
<protein>
    <submittedName>
        <fullName evidence="3">Magnesium-protoporphyrin O-methyltransferase</fullName>
    </submittedName>
</protein>
<accession>A0A2V3ISG2</accession>
<dbReference type="SUPFAM" id="SSF53335">
    <property type="entry name" value="S-adenosyl-L-methionine-dependent methyltransferases"/>
    <property type="match status" value="1"/>
</dbReference>
<sequence>MAAFVPSSAAFASAFTASRNATCAPLARQSRGVARVSGGVRMAAGVDDKAVVTEYFNNKGFDRWNRIYSEDGEVNKVQLDIRNGHAQTVQTVLQWFDQDDNTDALTVCDAGCGVGSLSLPLLYRGAVVTASDISEAMVNEAKRRAQQLMPHLMNKASFSTMDLESITGTYNTVCCIDVMIHYPTENAVQMIAKLAQCAEKRLIISFAPKTLWYLILKRIGDFFPGPSKATRAYLHAEDDVRRALENNGFKVRRTGFTGTSFYFSRVLEAVKE</sequence>
<dbReference type="Pfam" id="PF13679">
    <property type="entry name" value="Methyltransf_32"/>
    <property type="match status" value="1"/>
</dbReference>
<dbReference type="OrthoDB" id="66144at2759"/>
<dbReference type="Gene3D" id="3.40.50.150">
    <property type="entry name" value="Vaccinia Virus protein VP39"/>
    <property type="match status" value="1"/>
</dbReference>
<dbReference type="InterPro" id="IPR025714">
    <property type="entry name" value="Methyltranfer_dom"/>
</dbReference>
<keyword evidence="3" id="KW-0808">Transferase</keyword>
<dbReference type="Proteomes" id="UP000247409">
    <property type="component" value="Unassembled WGS sequence"/>
</dbReference>
<dbReference type="NCBIfam" id="TIGR02021">
    <property type="entry name" value="BchM-ChlM"/>
    <property type="match status" value="1"/>
</dbReference>
<dbReference type="AlphaFoldDB" id="A0A2V3ISG2"/>
<dbReference type="STRING" id="448386.A0A2V3ISG2"/>
<proteinExistence type="predicted"/>
<comment type="caution">
    <text evidence="3">The sequence shown here is derived from an EMBL/GenBank/DDBJ whole genome shotgun (WGS) entry which is preliminary data.</text>
</comment>
<evidence type="ECO:0000259" key="1">
    <source>
        <dbReference type="Pfam" id="PF07109"/>
    </source>
</evidence>
<name>A0A2V3ISG2_9FLOR</name>
<dbReference type="InterPro" id="IPR029063">
    <property type="entry name" value="SAM-dependent_MTases_sf"/>
</dbReference>
<dbReference type="InterPro" id="IPR010251">
    <property type="entry name" value="Mg_prot_MeTrfase"/>
</dbReference>
<dbReference type="PROSITE" id="PS51556">
    <property type="entry name" value="SAM_MT_MG_PIX"/>
    <property type="match status" value="1"/>
</dbReference>
<evidence type="ECO:0000259" key="2">
    <source>
        <dbReference type="Pfam" id="PF13679"/>
    </source>
</evidence>
<dbReference type="GO" id="GO:0032259">
    <property type="term" value="P:methylation"/>
    <property type="evidence" value="ECO:0007669"/>
    <property type="project" value="UniProtKB-KW"/>
</dbReference>
<dbReference type="CDD" id="cd02440">
    <property type="entry name" value="AdoMet_MTases"/>
    <property type="match status" value="1"/>
</dbReference>